<dbReference type="HAMAP" id="MF_00965">
    <property type="entry name" value="DEAD_helicase_DbpA"/>
    <property type="match status" value="1"/>
</dbReference>
<evidence type="ECO:0000313" key="11">
    <source>
        <dbReference type="Proteomes" id="UP000245938"/>
    </source>
</evidence>
<dbReference type="GO" id="GO:0000027">
    <property type="term" value="P:ribosomal large subunit assembly"/>
    <property type="evidence" value="ECO:0007669"/>
    <property type="project" value="UniProtKB-UniRule"/>
</dbReference>
<dbReference type="InterPro" id="IPR014001">
    <property type="entry name" value="Helicase_ATP-bd"/>
</dbReference>
<dbReference type="OrthoDB" id="9805696at2"/>
<dbReference type="Pfam" id="PF03880">
    <property type="entry name" value="DbpA"/>
    <property type="match status" value="1"/>
</dbReference>
<comment type="domain">
    <text evidence="5">Contains an N-terminal domain that binds non-specifically to RNA and a C-terminal domain that binds specifically and tightly to hairpin 92 of 23S rRNA.</text>
</comment>
<dbReference type="GO" id="GO:0034458">
    <property type="term" value="F:3'-5' RNA helicase activity"/>
    <property type="evidence" value="ECO:0007669"/>
    <property type="project" value="UniProtKB-UniRule"/>
</dbReference>
<dbReference type="SMART" id="SM00487">
    <property type="entry name" value="DEXDc"/>
    <property type="match status" value="1"/>
</dbReference>
<dbReference type="InterPro" id="IPR044742">
    <property type="entry name" value="DEAD/DEAH_RhlB"/>
</dbReference>
<keyword evidence="5" id="KW-0963">Cytoplasm</keyword>
<dbReference type="PROSITE" id="PS51195">
    <property type="entry name" value="Q_MOTIF"/>
    <property type="match status" value="1"/>
</dbReference>
<reference evidence="10 11" key="1">
    <citation type="submission" date="2018-05" db="EMBL/GenBank/DDBJ databases">
        <title>Kurthia sibirica genome sequence.</title>
        <authorList>
            <person name="Maclea K.S."/>
            <person name="Goen A.E."/>
        </authorList>
    </citation>
    <scope>NUCLEOTIDE SEQUENCE [LARGE SCALE GENOMIC DNA]</scope>
    <source>
        <strain evidence="10 11">ATCC 49154</strain>
    </source>
</reference>
<dbReference type="Pfam" id="PF00271">
    <property type="entry name" value="Helicase_C"/>
    <property type="match status" value="1"/>
</dbReference>
<comment type="function">
    <text evidence="5">DEAD-box RNA helicase involved in the assembly of the 50S ribosomal subunit. Has an RNA-dependent ATPase activity, which is specific for 23S rRNA, and a 3' to 5' RNA helicase activity that uses the energy of ATP hydrolysis to destabilize and unwind short rRNA duplexes.</text>
</comment>
<keyword evidence="11" id="KW-1185">Reference proteome</keyword>
<dbReference type="PANTHER" id="PTHR47959:SF1">
    <property type="entry name" value="ATP-DEPENDENT RNA HELICASE DBPA"/>
    <property type="match status" value="1"/>
</dbReference>
<evidence type="ECO:0000259" key="7">
    <source>
        <dbReference type="PROSITE" id="PS51192"/>
    </source>
</evidence>
<dbReference type="Proteomes" id="UP000245938">
    <property type="component" value="Unassembled WGS sequence"/>
</dbReference>
<dbReference type="InterPro" id="IPR014014">
    <property type="entry name" value="RNA_helicase_DEAD_Q_motif"/>
</dbReference>
<dbReference type="InterPro" id="IPR000629">
    <property type="entry name" value="RNA-helicase_DEAD-box_CS"/>
</dbReference>
<feature type="domain" description="DEAD-box RNA helicase Q" evidence="9">
    <location>
        <begin position="2"/>
        <end position="30"/>
    </location>
</feature>
<accession>A0A2U3AME2</accession>
<comment type="caution">
    <text evidence="10">The sequence shown here is derived from an EMBL/GenBank/DDBJ whole genome shotgun (WGS) entry which is preliminary data.</text>
</comment>
<dbReference type="Pfam" id="PF00270">
    <property type="entry name" value="DEAD"/>
    <property type="match status" value="1"/>
</dbReference>
<dbReference type="InterPro" id="IPR050079">
    <property type="entry name" value="DEAD_box_RNA_helicase"/>
</dbReference>
<feature type="region of interest" description="Involved in 23S rRNA binding" evidence="5">
    <location>
        <begin position="404"/>
        <end position="479"/>
    </location>
</feature>
<dbReference type="Gene3D" id="3.40.50.300">
    <property type="entry name" value="P-loop containing nucleotide triphosphate hydrolases"/>
    <property type="match status" value="2"/>
</dbReference>
<evidence type="ECO:0000259" key="9">
    <source>
        <dbReference type="PROSITE" id="PS51195"/>
    </source>
</evidence>
<dbReference type="PROSITE" id="PS51194">
    <property type="entry name" value="HELICASE_CTER"/>
    <property type="match status" value="1"/>
</dbReference>
<comment type="similarity">
    <text evidence="5">Belongs to the DEAD box helicase family. DbpA subfamily.</text>
</comment>
<feature type="domain" description="Helicase ATP-binding" evidence="7">
    <location>
        <begin position="33"/>
        <end position="203"/>
    </location>
</feature>
<dbReference type="InterPro" id="IPR001650">
    <property type="entry name" value="Helicase_C-like"/>
</dbReference>
<protein>
    <recommendedName>
        <fullName evidence="5">ATP-dependent RNA helicase DbpA</fullName>
        <ecNumber evidence="5">3.6.4.13</ecNumber>
    </recommendedName>
</protein>
<dbReference type="EC" id="3.6.4.13" evidence="5"/>
<dbReference type="CDD" id="cd18787">
    <property type="entry name" value="SF2_C_DEAD"/>
    <property type="match status" value="1"/>
</dbReference>
<evidence type="ECO:0000259" key="8">
    <source>
        <dbReference type="PROSITE" id="PS51194"/>
    </source>
</evidence>
<evidence type="ECO:0000256" key="4">
    <source>
        <dbReference type="ARBA" id="ARBA00022840"/>
    </source>
</evidence>
<comment type="subcellular location">
    <subcellularLocation>
        <location evidence="5">Cytoplasm</location>
    </subcellularLocation>
</comment>
<name>A0A2U3AME2_9BACL</name>
<dbReference type="PROSITE" id="PS00039">
    <property type="entry name" value="DEAD_ATP_HELICASE"/>
    <property type="match status" value="1"/>
</dbReference>
<gene>
    <name evidence="5" type="primary">dbpA</name>
    <name evidence="10" type="ORF">DEX24_07230</name>
</gene>
<dbReference type="GO" id="GO:0016887">
    <property type="term" value="F:ATP hydrolysis activity"/>
    <property type="evidence" value="ECO:0007669"/>
    <property type="project" value="RHEA"/>
</dbReference>
<evidence type="ECO:0000313" key="10">
    <source>
        <dbReference type="EMBL" id="PWI25694.1"/>
    </source>
</evidence>
<dbReference type="RefSeq" id="WP_109305748.1">
    <property type="nucleotide sequence ID" value="NZ_BJUF01000013.1"/>
</dbReference>
<dbReference type="InterPro" id="IPR005580">
    <property type="entry name" value="DbpA/CsdA_RNA-bd_dom"/>
</dbReference>
<dbReference type="InterPro" id="IPR011545">
    <property type="entry name" value="DEAD/DEAH_box_helicase_dom"/>
</dbReference>
<evidence type="ECO:0000256" key="3">
    <source>
        <dbReference type="ARBA" id="ARBA00022806"/>
    </source>
</evidence>
<sequence length="479" mass="54054">MNKFTDYGLEETIIDAVKDLGYEQPTAIQELVLPQVLAGQDVLAKSQTGSGKTAAYAIPISNNIDWTENKPQALILTPTRELAVQVMEDFTNIGRYKRIKAVAIYGKQPIKFQIAALRQKTHIVAGTPGRVMDHIERETINFDKIQYLVIDEADEMLNMGFIEQVEKIIKKLPTDRKTLLFSATFPEAIKRLAKKYMIEPVLLEAAGNQSKVSTIRHEVIEVPEEMKYDTFRKVTTAENPDSCIVFCRTKDQVAKVCDNLTEDGYSVDMLHGGMTQDDRLAVMNDFRKGDFRYLVATDVAARGIDIDHITMVVQYDLPLEKESYVHRAGRTGRAGKEGKVITFVTPYEGKFLHSIEEFIGFKINRVNLPTSEQVALNIEAFKKKMATLPERKIAKKDQLNDHITKLYFNGGKKKKIRAIDFVGTLTNIDGIDGQDIGIITIQDSCTFIEILNDKGHIVLKAMQNKTVKNKQLKVHIAKK</sequence>
<dbReference type="AlphaFoldDB" id="A0A2U3AME2"/>
<keyword evidence="5" id="KW-0694">RNA-binding</keyword>
<dbReference type="SUPFAM" id="SSF52540">
    <property type="entry name" value="P-loop containing nucleoside triphosphate hydrolases"/>
    <property type="match status" value="1"/>
</dbReference>
<comment type="catalytic activity">
    <reaction evidence="5">
        <text>ATP + H2O = ADP + phosphate + H(+)</text>
        <dbReference type="Rhea" id="RHEA:13065"/>
        <dbReference type="ChEBI" id="CHEBI:15377"/>
        <dbReference type="ChEBI" id="CHEBI:15378"/>
        <dbReference type="ChEBI" id="CHEBI:30616"/>
        <dbReference type="ChEBI" id="CHEBI:43474"/>
        <dbReference type="ChEBI" id="CHEBI:456216"/>
        <dbReference type="EC" id="3.6.4.13"/>
    </reaction>
</comment>
<organism evidence="10 11">
    <name type="scientific">Kurthia sibirica</name>
    <dbReference type="NCBI Taxonomy" id="202750"/>
    <lineage>
        <taxon>Bacteria</taxon>
        <taxon>Bacillati</taxon>
        <taxon>Bacillota</taxon>
        <taxon>Bacilli</taxon>
        <taxon>Bacillales</taxon>
        <taxon>Caryophanaceae</taxon>
        <taxon>Kurthia</taxon>
    </lineage>
</organism>
<dbReference type="GO" id="GO:0005829">
    <property type="term" value="C:cytosol"/>
    <property type="evidence" value="ECO:0007669"/>
    <property type="project" value="TreeGrafter"/>
</dbReference>
<dbReference type="InterPro" id="IPR027417">
    <property type="entry name" value="P-loop_NTPase"/>
</dbReference>
<dbReference type="InterPro" id="IPR028619">
    <property type="entry name" value="DEAD_helicase_DbpA"/>
</dbReference>
<dbReference type="GO" id="GO:0005524">
    <property type="term" value="F:ATP binding"/>
    <property type="evidence" value="ECO:0007669"/>
    <property type="project" value="UniProtKB-UniRule"/>
</dbReference>
<keyword evidence="4 5" id="KW-0067">ATP-binding</keyword>
<feature type="short sequence motif" description="Q motif" evidence="6">
    <location>
        <begin position="2"/>
        <end position="30"/>
    </location>
</feature>
<evidence type="ECO:0000256" key="6">
    <source>
        <dbReference type="PROSITE-ProRule" id="PRU00552"/>
    </source>
</evidence>
<dbReference type="SMART" id="SM00490">
    <property type="entry name" value="HELICc"/>
    <property type="match status" value="1"/>
</dbReference>
<keyword evidence="1 5" id="KW-0547">Nucleotide-binding</keyword>
<dbReference type="CDD" id="cd00268">
    <property type="entry name" value="DEADc"/>
    <property type="match status" value="1"/>
</dbReference>
<evidence type="ECO:0000256" key="5">
    <source>
        <dbReference type="HAMAP-Rule" id="MF_00965"/>
    </source>
</evidence>
<keyword evidence="2 5" id="KW-0378">Hydrolase</keyword>
<dbReference type="EMBL" id="QFVR01000007">
    <property type="protein sequence ID" value="PWI25694.1"/>
    <property type="molecule type" value="Genomic_DNA"/>
</dbReference>
<keyword evidence="5" id="KW-0690">Ribosome biogenesis</keyword>
<dbReference type="PANTHER" id="PTHR47959">
    <property type="entry name" value="ATP-DEPENDENT RNA HELICASE RHLE-RELATED"/>
    <property type="match status" value="1"/>
</dbReference>
<keyword evidence="3 5" id="KW-0347">Helicase</keyword>
<feature type="domain" description="Helicase C-terminal" evidence="8">
    <location>
        <begin position="214"/>
        <end position="374"/>
    </location>
</feature>
<dbReference type="GO" id="GO:0003723">
    <property type="term" value="F:RNA binding"/>
    <property type="evidence" value="ECO:0007669"/>
    <property type="project" value="UniProtKB-UniRule"/>
</dbReference>
<evidence type="ECO:0000256" key="1">
    <source>
        <dbReference type="ARBA" id="ARBA00022741"/>
    </source>
</evidence>
<proteinExistence type="inferred from homology"/>
<dbReference type="InterPro" id="IPR012677">
    <property type="entry name" value="Nucleotide-bd_a/b_plait_sf"/>
</dbReference>
<evidence type="ECO:0000256" key="2">
    <source>
        <dbReference type="ARBA" id="ARBA00022801"/>
    </source>
</evidence>
<dbReference type="Gene3D" id="3.30.70.330">
    <property type="match status" value="1"/>
</dbReference>
<dbReference type="PROSITE" id="PS51192">
    <property type="entry name" value="HELICASE_ATP_BIND_1"/>
    <property type="match status" value="1"/>
</dbReference>